<keyword evidence="6" id="KW-0053">Apoptosis</keyword>
<keyword evidence="12" id="KW-0966">Cell projection</keyword>
<evidence type="ECO:0000256" key="1">
    <source>
        <dbReference type="ARBA" id="ARBA00004170"/>
    </source>
</evidence>
<evidence type="ECO:0000256" key="19">
    <source>
        <dbReference type="ARBA" id="ARBA00047588"/>
    </source>
</evidence>
<evidence type="ECO:0000256" key="18">
    <source>
        <dbReference type="ARBA" id="ARBA00043210"/>
    </source>
</evidence>
<evidence type="ECO:0000256" key="16">
    <source>
        <dbReference type="ARBA" id="ARBA00038848"/>
    </source>
</evidence>
<comment type="subcellular location">
    <subcellularLocation>
        <location evidence="3">Cell projection</location>
        <location evidence="3">Ruffle membrane</location>
    </subcellularLocation>
    <subcellularLocation>
        <location evidence="2">Cytoplasm</location>
    </subcellularLocation>
    <subcellularLocation>
        <location evidence="1">Membrane</location>
        <topology evidence="1">Peripheral membrane protein</topology>
    </subcellularLocation>
</comment>
<evidence type="ECO:0000256" key="21">
    <source>
        <dbReference type="ARBA" id="ARBA00047969"/>
    </source>
</evidence>
<evidence type="ECO:0000256" key="17">
    <source>
        <dbReference type="ARBA" id="ARBA00040123"/>
    </source>
</evidence>
<dbReference type="GO" id="GO:0016020">
    <property type="term" value="C:membrane"/>
    <property type="evidence" value="ECO:0007669"/>
    <property type="project" value="UniProtKB-SubCell"/>
</dbReference>
<keyword evidence="4" id="KW-1003">Cell membrane</keyword>
<name>A0A495KAM1_WILMA</name>
<dbReference type="OrthoDB" id="5242242at2"/>
<evidence type="ECO:0000256" key="5">
    <source>
        <dbReference type="ARBA" id="ARBA00022490"/>
    </source>
</evidence>
<evidence type="ECO:0000256" key="4">
    <source>
        <dbReference type="ARBA" id="ARBA00022475"/>
    </source>
</evidence>
<evidence type="ECO:0000256" key="12">
    <source>
        <dbReference type="ARBA" id="ARBA00023273"/>
    </source>
</evidence>
<evidence type="ECO:0000256" key="7">
    <source>
        <dbReference type="ARBA" id="ARBA00022801"/>
    </source>
</evidence>
<evidence type="ECO:0000256" key="9">
    <source>
        <dbReference type="ARBA" id="ARBA00022946"/>
    </source>
</evidence>
<evidence type="ECO:0000256" key="10">
    <source>
        <dbReference type="ARBA" id="ARBA00023098"/>
    </source>
</evidence>
<comment type="catalytic activity">
    <reaction evidence="14">
        <text>(9Z)-octadecenoyl-CoA + H2O = (9Z)-octadecenoate + CoA + H(+)</text>
        <dbReference type="Rhea" id="RHEA:40139"/>
        <dbReference type="ChEBI" id="CHEBI:15377"/>
        <dbReference type="ChEBI" id="CHEBI:15378"/>
        <dbReference type="ChEBI" id="CHEBI:30823"/>
        <dbReference type="ChEBI" id="CHEBI:57287"/>
        <dbReference type="ChEBI" id="CHEBI:57387"/>
    </reaction>
    <physiologicalReaction direction="left-to-right" evidence="14">
        <dbReference type="Rhea" id="RHEA:40140"/>
    </physiologicalReaction>
</comment>
<dbReference type="InterPro" id="IPR029069">
    <property type="entry name" value="HotDog_dom_sf"/>
</dbReference>
<evidence type="ECO:0000256" key="23">
    <source>
        <dbReference type="ARBA" id="ARBA00048180"/>
    </source>
</evidence>
<keyword evidence="9" id="KW-0809">Transit peptide</keyword>
<comment type="similarity">
    <text evidence="15">Belongs to the THEM4/THEM5 thioesterase family.</text>
</comment>
<keyword evidence="11" id="KW-0472">Membrane</keyword>
<evidence type="ECO:0000313" key="26">
    <source>
        <dbReference type="Proteomes" id="UP000274762"/>
    </source>
</evidence>
<comment type="catalytic activity">
    <reaction evidence="22">
        <text>dodecanoyl-CoA + H2O = dodecanoate + CoA + H(+)</text>
        <dbReference type="Rhea" id="RHEA:30135"/>
        <dbReference type="ChEBI" id="CHEBI:15377"/>
        <dbReference type="ChEBI" id="CHEBI:15378"/>
        <dbReference type="ChEBI" id="CHEBI:18262"/>
        <dbReference type="ChEBI" id="CHEBI:57287"/>
        <dbReference type="ChEBI" id="CHEBI:57375"/>
    </reaction>
    <physiologicalReaction direction="left-to-right" evidence="22">
        <dbReference type="Rhea" id="RHEA:30136"/>
    </physiologicalReaction>
</comment>
<gene>
    <name evidence="25" type="ORF">DFJ75_4758</name>
</gene>
<reference evidence="25 26" key="1">
    <citation type="submission" date="2018-10" db="EMBL/GenBank/DDBJ databases">
        <title>Sequencing the genomes of 1000 actinobacteria strains.</title>
        <authorList>
            <person name="Klenk H.-P."/>
        </authorList>
    </citation>
    <scope>NUCLEOTIDE SEQUENCE [LARGE SCALE GENOMIC DNA]</scope>
    <source>
        <strain evidence="25 26">DSM 44343</strain>
    </source>
</reference>
<comment type="catalytic activity">
    <reaction evidence="23">
        <text>tetradecanoyl-CoA + H2O = tetradecanoate + CoA + H(+)</text>
        <dbReference type="Rhea" id="RHEA:40119"/>
        <dbReference type="ChEBI" id="CHEBI:15377"/>
        <dbReference type="ChEBI" id="CHEBI:15378"/>
        <dbReference type="ChEBI" id="CHEBI:30807"/>
        <dbReference type="ChEBI" id="CHEBI:57287"/>
        <dbReference type="ChEBI" id="CHEBI:57385"/>
    </reaction>
    <physiologicalReaction direction="left-to-right" evidence="23">
        <dbReference type="Rhea" id="RHEA:40120"/>
    </physiologicalReaction>
</comment>
<evidence type="ECO:0000256" key="20">
    <source>
        <dbReference type="ARBA" id="ARBA00047734"/>
    </source>
</evidence>
<dbReference type="Pfam" id="PF03061">
    <property type="entry name" value="4HBT"/>
    <property type="match status" value="1"/>
</dbReference>
<comment type="catalytic activity">
    <reaction evidence="21">
        <text>decanoyl-CoA + H2O = decanoate + CoA + H(+)</text>
        <dbReference type="Rhea" id="RHEA:40059"/>
        <dbReference type="ChEBI" id="CHEBI:15377"/>
        <dbReference type="ChEBI" id="CHEBI:15378"/>
        <dbReference type="ChEBI" id="CHEBI:27689"/>
        <dbReference type="ChEBI" id="CHEBI:57287"/>
        <dbReference type="ChEBI" id="CHEBI:61430"/>
    </reaction>
    <physiologicalReaction direction="left-to-right" evidence="21">
        <dbReference type="Rhea" id="RHEA:40060"/>
    </physiologicalReaction>
</comment>
<comment type="catalytic activity">
    <reaction evidence="20">
        <text>hexadecanoyl-CoA + H2O = hexadecanoate + CoA + H(+)</text>
        <dbReference type="Rhea" id="RHEA:16645"/>
        <dbReference type="ChEBI" id="CHEBI:7896"/>
        <dbReference type="ChEBI" id="CHEBI:15377"/>
        <dbReference type="ChEBI" id="CHEBI:15378"/>
        <dbReference type="ChEBI" id="CHEBI:57287"/>
        <dbReference type="ChEBI" id="CHEBI:57379"/>
        <dbReference type="EC" id="3.1.2.2"/>
    </reaction>
    <physiologicalReaction direction="left-to-right" evidence="20">
        <dbReference type="Rhea" id="RHEA:16646"/>
    </physiologicalReaction>
</comment>
<sequence>MVQFLQEDLSDDEIARLRGVFEPLAVAVRDLVDATIRTTVDEETVRTVQSQIEQATAQLRTQQIDGSYGVRITPSGLSMPWGNAVVGVRNALAPPLKIHHDREGEAWSEFHLGAAYEGPPGMVHGGVCALVLDHILGETSSHGKRTKFTGTIEVKYLRATPLGPVRADAWIDRIEGIKTYVVGTLSDQDGVTAEARGVFIVPKWAREPGE</sequence>
<evidence type="ECO:0000256" key="14">
    <source>
        <dbReference type="ARBA" id="ARBA00037002"/>
    </source>
</evidence>
<feature type="domain" description="Thioesterase" evidence="24">
    <location>
        <begin position="121"/>
        <end position="192"/>
    </location>
</feature>
<dbReference type="Proteomes" id="UP000274762">
    <property type="component" value="Unassembled WGS sequence"/>
</dbReference>
<dbReference type="EMBL" id="RBKV01000001">
    <property type="protein sequence ID" value="RKR97865.1"/>
    <property type="molecule type" value="Genomic_DNA"/>
</dbReference>
<comment type="catalytic activity">
    <reaction evidence="13">
        <text>(5Z,8Z,11Z,14Z)-eicosatetraenoyl-CoA + H2O = (5Z,8Z,11Z,14Z)-eicosatetraenoate + CoA + H(+)</text>
        <dbReference type="Rhea" id="RHEA:40151"/>
        <dbReference type="ChEBI" id="CHEBI:15377"/>
        <dbReference type="ChEBI" id="CHEBI:15378"/>
        <dbReference type="ChEBI" id="CHEBI:32395"/>
        <dbReference type="ChEBI" id="CHEBI:57287"/>
        <dbReference type="ChEBI" id="CHEBI:57368"/>
    </reaction>
    <physiologicalReaction direction="left-to-right" evidence="13">
        <dbReference type="Rhea" id="RHEA:40152"/>
    </physiologicalReaction>
</comment>
<dbReference type="GO" id="GO:0005737">
    <property type="term" value="C:cytoplasm"/>
    <property type="evidence" value="ECO:0007669"/>
    <property type="project" value="UniProtKB-SubCell"/>
</dbReference>
<evidence type="ECO:0000256" key="3">
    <source>
        <dbReference type="ARBA" id="ARBA00004632"/>
    </source>
</evidence>
<dbReference type="RefSeq" id="WP_120802895.1">
    <property type="nucleotide sequence ID" value="NZ_CBCRXS010000001.1"/>
</dbReference>
<dbReference type="EC" id="3.1.2.2" evidence="16"/>
<dbReference type="InterPro" id="IPR052365">
    <property type="entry name" value="THEM4/THEM5_acyl-CoA_thioest"/>
</dbReference>
<dbReference type="GO" id="GO:0016787">
    <property type="term" value="F:hydrolase activity"/>
    <property type="evidence" value="ECO:0007669"/>
    <property type="project" value="UniProtKB-KW"/>
</dbReference>
<dbReference type="PANTHER" id="PTHR12418">
    <property type="entry name" value="ACYL-COENZYME A THIOESTERASE THEM4"/>
    <property type="match status" value="1"/>
</dbReference>
<dbReference type="Gene3D" id="3.10.129.10">
    <property type="entry name" value="Hotdog Thioesterase"/>
    <property type="match status" value="1"/>
</dbReference>
<dbReference type="InterPro" id="IPR006683">
    <property type="entry name" value="Thioestr_dom"/>
</dbReference>
<protein>
    <recommendedName>
        <fullName evidence="17">Acyl-coenzyme A thioesterase THEM4</fullName>
        <ecNumber evidence="16">3.1.2.2</ecNumber>
    </recommendedName>
    <alternativeName>
        <fullName evidence="18">Thioesterase superfamily member 4</fullName>
    </alternativeName>
</protein>
<proteinExistence type="inferred from homology"/>
<comment type="caution">
    <text evidence="25">The sequence shown here is derived from an EMBL/GenBank/DDBJ whole genome shotgun (WGS) entry which is preliminary data.</text>
</comment>
<dbReference type="SUPFAM" id="SSF54637">
    <property type="entry name" value="Thioesterase/thiol ester dehydrase-isomerase"/>
    <property type="match status" value="1"/>
</dbReference>
<evidence type="ECO:0000256" key="11">
    <source>
        <dbReference type="ARBA" id="ARBA00023136"/>
    </source>
</evidence>
<keyword evidence="7" id="KW-0378">Hydrolase</keyword>
<evidence type="ECO:0000313" key="25">
    <source>
        <dbReference type="EMBL" id="RKR97865.1"/>
    </source>
</evidence>
<evidence type="ECO:0000256" key="2">
    <source>
        <dbReference type="ARBA" id="ARBA00004496"/>
    </source>
</evidence>
<evidence type="ECO:0000256" key="8">
    <source>
        <dbReference type="ARBA" id="ARBA00022832"/>
    </source>
</evidence>
<evidence type="ECO:0000256" key="13">
    <source>
        <dbReference type="ARBA" id="ARBA00035852"/>
    </source>
</evidence>
<keyword evidence="5" id="KW-0963">Cytoplasm</keyword>
<dbReference type="CDD" id="cd03443">
    <property type="entry name" value="PaaI_thioesterase"/>
    <property type="match status" value="1"/>
</dbReference>
<accession>A0A495KAM1</accession>
<evidence type="ECO:0000256" key="15">
    <source>
        <dbReference type="ARBA" id="ARBA00038456"/>
    </source>
</evidence>
<dbReference type="PANTHER" id="PTHR12418:SF19">
    <property type="entry name" value="ACYL-COENZYME A THIOESTERASE THEM4"/>
    <property type="match status" value="1"/>
</dbReference>
<dbReference type="AlphaFoldDB" id="A0A495KAM1"/>
<evidence type="ECO:0000256" key="22">
    <source>
        <dbReference type="ARBA" id="ARBA00048074"/>
    </source>
</evidence>
<dbReference type="GO" id="GO:0006631">
    <property type="term" value="P:fatty acid metabolic process"/>
    <property type="evidence" value="ECO:0007669"/>
    <property type="project" value="UniProtKB-KW"/>
</dbReference>
<evidence type="ECO:0000259" key="24">
    <source>
        <dbReference type="Pfam" id="PF03061"/>
    </source>
</evidence>
<evidence type="ECO:0000256" key="6">
    <source>
        <dbReference type="ARBA" id="ARBA00022703"/>
    </source>
</evidence>
<keyword evidence="10" id="KW-0443">Lipid metabolism</keyword>
<keyword evidence="8" id="KW-0276">Fatty acid metabolism</keyword>
<comment type="catalytic activity">
    <reaction evidence="19">
        <text>octanoyl-CoA + H2O = octanoate + CoA + H(+)</text>
        <dbReference type="Rhea" id="RHEA:30143"/>
        <dbReference type="ChEBI" id="CHEBI:15377"/>
        <dbReference type="ChEBI" id="CHEBI:15378"/>
        <dbReference type="ChEBI" id="CHEBI:25646"/>
        <dbReference type="ChEBI" id="CHEBI:57287"/>
        <dbReference type="ChEBI" id="CHEBI:57386"/>
    </reaction>
    <physiologicalReaction direction="left-to-right" evidence="19">
        <dbReference type="Rhea" id="RHEA:30144"/>
    </physiologicalReaction>
</comment>
<organism evidence="25 26">
    <name type="scientific">Williamsia marianensis</name>
    <dbReference type="NCBI Taxonomy" id="85044"/>
    <lineage>
        <taxon>Bacteria</taxon>
        <taxon>Bacillati</taxon>
        <taxon>Actinomycetota</taxon>
        <taxon>Actinomycetes</taxon>
        <taxon>Mycobacteriales</taxon>
        <taxon>Nocardiaceae</taxon>
        <taxon>Williamsia</taxon>
    </lineage>
</organism>